<dbReference type="eggNOG" id="ENOG503338T">
    <property type="taxonomic scope" value="Bacteria"/>
</dbReference>
<dbReference type="GeneID" id="66552239"/>
<organism evidence="1 2">
    <name type="scientific">Flavobacterium psychrophilum (strain ATCC 49511 / DSM 21280 / CIP 103535 / JIP02/86)</name>
    <dbReference type="NCBI Taxonomy" id="402612"/>
    <lineage>
        <taxon>Bacteria</taxon>
        <taxon>Pseudomonadati</taxon>
        <taxon>Bacteroidota</taxon>
        <taxon>Flavobacteriia</taxon>
        <taxon>Flavobacteriales</taxon>
        <taxon>Flavobacteriaceae</taxon>
        <taxon>Flavobacterium</taxon>
    </lineage>
</organism>
<gene>
    <name evidence="1" type="ordered locus">FP1574</name>
</gene>
<dbReference type="EnsemblBacteria" id="CAL43642">
    <property type="protein sequence ID" value="CAL43642"/>
    <property type="gene ID" value="FP1574"/>
</dbReference>
<dbReference type="Proteomes" id="UP000006394">
    <property type="component" value="Chromosome"/>
</dbReference>
<dbReference type="HOGENOM" id="CLU_541581_0_0_10"/>
<dbReference type="STRING" id="402612.FP1574"/>
<dbReference type="PATRIC" id="fig|402612.5.peg.1588"/>
<name>A6GZW9_FLAPJ</name>
<evidence type="ECO:0000313" key="1">
    <source>
        <dbReference type="EMBL" id="CAL43642.1"/>
    </source>
</evidence>
<reference evidence="1 2" key="1">
    <citation type="journal article" date="2007" name="Nat. Biotechnol.">
        <title>Complete genome sequence of the fish pathogen Flavobacterium psychrophilum.</title>
        <authorList>
            <person name="Duchaud E."/>
            <person name="Boussaha M."/>
            <person name="Loux V."/>
            <person name="Bernardet J.F."/>
            <person name="Michel C."/>
            <person name="Kerouault B."/>
            <person name="Mondot S."/>
            <person name="Nicolas P."/>
            <person name="Bossy R."/>
            <person name="Caron C."/>
            <person name="Bessieres P."/>
            <person name="Gibrat J.F."/>
            <person name="Claverol S."/>
            <person name="Dumetz F."/>
            <person name="Le Henaff M."/>
            <person name="Benmansour A."/>
        </authorList>
    </citation>
    <scope>NUCLEOTIDE SEQUENCE [LARGE SCALE GENOMIC DNA]</scope>
    <source>
        <strain evidence="2">ATCC 49511 / DSM 21280 / CIP 103535 / JIP02/86</strain>
    </source>
</reference>
<evidence type="ECO:0000313" key="2">
    <source>
        <dbReference type="Proteomes" id="UP000006394"/>
    </source>
</evidence>
<dbReference type="OrthoDB" id="1330288at2"/>
<keyword evidence="2" id="KW-1185">Reference proteome</keyword>
<dbReference type="KEGG" id="fps:FP1574"/>
<dbReference type="AlphaFoldDB" id="A6GZW9"/>
<protein>
    <submittedName>
        <fullName evidence="1">Uncharacterized protein</fullName>
    </submittedName>
</protein>
<sequence length="499" mass="59702">MMKQKYILEIFDDIIREIKNPKLVTDSEIIVALKDCSMDSYHIHKVLFEKKDECIGYEIKKPIHNLHPNALELKNFENLSCAKFKSFIPEILAELNIQQSSTEYHFRKHKDDNNLYIIINCKIEDLSKENRFFLYCYNLLKQENEQIKQTTKEIIFGLKSEESIEHYIHKKQYALENLAYQLIRDINPNTSIDIYEFSSNHDKIDCLKLTYIYLEKLLRFIEKEYHNYLNVNIRVPYRTILLKEFEITDKLNYVKSRLLSSNINERLLKLTYEPLLKIATINIQENITYYEFNYCSEFITEFHKQLKDKIEDVVEVEIKEWLFDLNFNSLYFFDYWTDEINVELEKHDTNIEKIDVLYKCLKNYNQKQTRNFIKFNNKLPTIKEQIVGWIEEEIEYLSKKIKLDANLLFSTKNNDTKIKIQTALSVAQLSYFFSLLIQSGILKHKNQTDLFRFIADNFKTNITDQISADSIKSKYYNVESTTKNATRLKIIELLNLTKP</sequence>
<dbReference type="RefSeq" id="WP_011963687.1">
    <property type="nucleotide sequence ID" value="NC_009613.3"/>
</dbReference>
<accession>A6GZW9</accession>
<dbReference type="EMBL" id="AM398681">
    <property type="protein sequence ID" value="CAL43642.1"/>
    <property type="molecule type" value="Genomic_DNA"/>
</dbReference>
<proteinExistence type="predicted"/>